<feature type="region of interest" description="Disordered" evidence="1">
    <location>
        <begin position="74"/>
        <end position="102"/>
    </location>
</feature>
<name>A0AAQ3QFQ7_9LILI</name>
<dbReference type="SUPFAM" id="SSF52743">
    <property type="entry name" value="Subtilisin-like"/>
    <property type="match status" value="1"/>
</dbReference>
<keyword evidence="3" id="KW-1185">Reference proteome</keyword>
<accession>A0AAQ3QFQ7</accession>
<sequence length="184" mass="20017">MTFNTSSCNNKLIEARTLLSGATVATTVNDKHLASESPIDDDGHGTHTMSTVADMASVAHIAMYKNARRQRRLLAPSENHQGRSGEEEVNSDRSHESEPAATMERLQRSFPAILRLLQYLGRSNFGGADVEREHVVFINPFNQVVIVQASIDANQSQAQAETNGGRGVGVAILGTTSSHRAWTF</sequence>
<reference evidence="2 3" key="1">
    <citation type="submission" date="2023-10" db="EMBL/GenBank/DDBJ databases">
        <title>Chromosome-scale genome assembly provides insights into flower coloration mechanisms of Canna indica.</title>
        <authorList>
            <person name="Li C."/>
        </authorList>
    </citation>
    <scope>NUCLEOTIDE SEQUENCE [LARGE SCALE GENOMIC DNA]</scope>
    <source>
        <tissue evidence="2">Flower</tissue>
    </source>
</reference>
<keyword evidence="2" id="KW-0645">Protease</keyword>
<protein>
    <submittedName>
        <fullName evidence="2">Subtilisin-like protease SBT1.7</fullName>
    </submittedName>
</protein>
<keyword evidence="2" id="KW-0378">Hydrolase</keyword>
<gene>
    <name evidence="2" type="ORF">Cni_G16272</name>
</gene>
<organism evidence="2 3">
    <name type="scientific">Canna indica</name>
    <name type="common">Indian-shot</name>
    <dbReference type="NCBI Taxonomy" id="4628"/>
    <lineage>
        <taxon>Eukaryota</taxon>
        <taxon>Viridiplantae</taxon>
        <taxon>Streptophyta</taxon>
        <taxon>Embryophyta</taxon>
        <taxon>Tracheophyta</taxon>
        <taxon>Spermatophyta</taxon>
        <taxon>Magnoliopsida</taxon>
        <taxon>Liliopsida</taxon>
        <taxon>Zingiberales</taxon>
        <taxon>Cannaceae</taxon>
        <taxon>Canna</taxon>
    </lineage>
</organism>
<dbReference type="EMBL" id="CP136894">
    <property type="protein sequence ID" value="WOL07528.1"/>
    <property type="molecule type" value="Genomic_DNA"/>
</dbReference>
<dbReference type="AlphaFoldDB" id="A0AAQ3QFQ7"/>
<evidence type="ECO:0000313" key="2">
    <source>
        <dbReference type="EMBL" id="WOL07528.1"/>
    </source>
</evidence>
<proteinExistence type="predicted"/>
<dbReference type="GO" id="GO:0004252">
    <property type="term" value="F:serine-type endopeptidase activity"/>
    <property type="evidence" value="ECO:0007669"/>
    <property type="project" value="InterPro"/>
</dbReference>
<dbReference type="Gene3D" id="3.40.50.200">
    <property type="entry name" value="Peptidase S8/S53 domain"/>
    <property type="match status" value="1"/>
</dbReference>
<evidence type="ECO:0000313" key="3">
    <source>
        <dbReference type="Proteomes" id="UP001327560"/>
    </source>
</evidence>
<dbReference type="InterPro" id="IPR036852">
    <property type="entry name" value="Peptidase_S8/S53_dom_sf"/>
</dbReference>
<feature type="compositionally biased region" description="Basic and acidic residues" evidence="1">
    <location>
        <begin position="80"/>
        <end position="98"/>
    </location>
</feature>
<dbReference type="Proteomes" id="UP001327560">
    <property type="component" value="Chromosome 5"/>
</dbReference>
<dbReference type="GO" id="GO:0006508">
    <property type="term" value="P:proteolysis"/>
    <property type="evidence" value="ECO:0007669"/>
    <property type="project" value="UniProtKB-KW"/>
</dbReference>
<evidence type="ECO:0000256" key="1">
    <source>
        <dbReference type="SAM" id="MobiDB-lite"/>
    </source>
</evidence>